<keyword evidence="4" id="KW-1185">Reference proteome</keyword>
<proteinExistence type="predicted"/>
<dbReference type="Gene3D" id="3.40.630.30">
    <property type="match status" value="1"/>
</dbReference>
<keyword evidence="1" id="KW-1133">Transmembrane helix</keyword>
<dbReference type="AlphaFoldDB" id="A0A8S4P018"/>
<sequence length="167" mass="19589">TMMIGLFSRKPPIKIKHDEVEIRLFDPKKDNWKEVRNMAFTAFSELIPRVLKYFLFHPILYSVLAVSAGVSYQLNGSLWTPFIFMVAIYLPLSFFLLWWIPPMQMSKQVDYDKFVKYWTDPAHPLWLLFHKGRLIGSAGLKELDVDTRGELVRLAIGHKYRRNGLAE</sequence>
<feature type="domain" description="N-acetyltransferase" evidence="2">
    <location>
        <begin position="104"/>
        <end position="166"/>
    </location>
</feature>
<evidence type="ECO:0000313" key="4">
    <source>
        <dbReference type="Proteomes" id="UP000749559"/>
    </source>
</evidence>
<keyword evidence="1" id="KW-0472">Membrane</keyword>
<feature type="transmembrane region" description="Helical" evidence="1">
    <location>
        <begin position="53"/>
        <end position="72"/>
    </location>
</feature>
<evidence type="ECO:0000313" key="3">
    <source>
        <dbReference type="EMBL" id="CAH1787714.1"/>
    </source>
</evidence>
<dbReference type="InterPro" id="IPR000182">
    <property type="entry name" value="GNAT_dom"/>
</dbReference>
<gene>
    <name evidence="3" type="ORF">OFUS_LOCUS13356</name>
</gene>
<dbReference type="Proteomes" id="UP000749559">
    <property type="component" value="Unassembled WGS sequence"/>
</dbReference>
<feature type="non-terminal residue" evidence="3">
    <location>
        <position position="167"/>
    </location>
</feature>
<dbReference type="OrthoDB" id="41532at2759"/>
<name>A0A8S4P018_OWEFU</name>
<dbReference type="Pfam" id="PF00583">
    <property type="entry name" value="Acetyltransf_1"/>
    <property type="match status" value="1"/>
</dbReference>
<dbReference type="GO" id="GO:0016747">
    <property type="term" value="F:acyltransferase activity, transferring groups other than amino-acyl groups"/>
    <property type="evidence" value="ECO:0007669"/>
    <property type="project" value="InterPro"/>
</dbReference>
<reference evidence="3" key="1">
    <citation type="submission" date="2022-03" db="EMBL/GenBank/DDBJ databases">
        <authorList>
            <person name="Martin C."/>
        </authorList>
    </citation>
    <scope>NUCLEOTIDE SEQUENCE</scope>
</reference>
<evidence type="ECO:0000256" key="1">
    <source>
        <dbReference type="SAM" id="Phobius"/>
    </source>
</evidence>
<evidence type="ECO:0000259" key="2">
    <source>
        <dbReference type="Pfam" id="PF00583"/>
    </source>
</evidence>
<protein>
    <recommendedName>
        <fullName evidence="2">N-acetyltransferase domain-containing protein</fullName>
    </recommendedName>
</protein>
<dbReference type="EMBL" id="CAIIXF020000006">
    <property type="protein sequence ID" value="CAH1787714.1"/>
    <property type="molecule type" value="Genomic_DNA"/>
</dbReference>
<accession>A0A8S4P018</accession>
<organism evidence="3 4">
    <name type="scientific">Owenia fusiformis</name>
    <name type="common">Polychaete worm</name>
    <dbReference type="NCBI Taxonomy" id="6347"/>
    <lineage>
        <taxon>Eukaryota</taxon>
        <taxon>Metazoa</taxon>
        <taxon>Spiralia</taxon>
        <taxon>Lophotrochozoa</taxon>
        <taxon>Annelida</taxon>
        <taxon>Polychaeta</taxon>
        <taxon>Sedentaria</taxon>
        <taxon>Canalipalpata</taxon>
        <taxon>Sabellida</taxon>
        <taxon>Oweniida</taxon>
        <taxon>Oweniidae</taxon>
        <taxon>Owenia</taxon>
    </lineage>
</organism>
<comment type="caution">
    <text evidence="3">The sequence shown here is derived from an EMBL/GenBank/DDBJ whole genome shotgun (WGS) entry which is preliminary data.</text>
</comment>
<keyword evidence="1" id="KW-0812">Transmembrane</keyword>
<dbReference type="SUPFAM" id="SSF55729">
    <property type="entry name" value="Acyl-CoA N-acyltransferases (Nat)"/>
    <property type="match status" value="1"/>
</dbReference>
<dbReference type="InterPro" id="IPR016181">
    <property type="entry name" value="Acyl_CoA_acyltransferase"/>
</dbReference>
<feature type="non-terminal residue" evidence="3">
    <location>
        <position position="1"/>
    </location>
</feature>
<feature type="transmembrane region" description="Helical" evidence="1">
    <location>
        <begin position="78"/>
        <end position="100"/>
    </location>
</feature>